<evidence type="ECO:0000256" key="1">
    <source>
        <dbReference type="ARBA" id="ARBA00022729"/>
    </source>
</evidence>
<dbReference type="PANTHER" id="PTHR43649:SF33">
    <property type="entry name" value="POLYGALACTURONAN_RHAMNOGALACTURONAN-BINDING PROTEIN YTCQ"/>
    <property type="match status" value="1"/>
</dbReference>
<evidence type="ECO:0000313" key="4">
    <source>
        <dbReference type="EMBL" id="MCR2804863.1"/>
    </source>
</evidence>
<dbReference type="InterPro" id="IPR050490">
    <property type="entry name" value="Bact_solute-bd_prot1"/>
</dbReference>
<dbReference type="CDD" id="cd13580">
    <property type="entry name" value="PBP2_AlgQ_like_1"/>
    <property type="match status" value="1"/>
</dbReference>
<feature type="region of interest" description="Disordered" evidence="2">
    <location>
        <begin position="32"/>
        <end position="57"/>
    </location>
</feature>
<comment type="caution">
    <text evidence="4">The sequence shown here is derived from an EMBL/GenBank/DDBJ whole genome shotgun (WGS) entry which is preliminary data.</text>
</comment>
<dbReference type="Proteomes" id="UP001141950">
    <property type="component" value="Unassembled WGS sequence"/>
</dbReference>
<feature type="signal peptide" evidence="3">
    <location>
        <begin position="1"/>
        <end position="25"/>
    </location>
</feature>
<dbReference type="SUPFAM" id="SSF53850">
    <property type="entry name" value="Periplasmic binding protein-like II"/>
    <property type="match status" value="1"/>
</dbReference>
<keyword evidence="1 3" id="KW-0732">Signal</keyword>
<evidence type="ECO:0000256" key="3">
    <source>
        <dbReference type="SAM" id="SignalP"/>
    </source>
</evidence>
<name>A0A9X2SAQ6_9BACL</name>
<keyword evidence="5" id="KW-1185">Reference proteome</keyword>
<organism evidence="4 5">
    <name type="scientific">Paenibacillus soyae</name>
    <dbReference type="NCBI Taxonomy" id="2969249"/>
    <lineage>
        <taxon>Bacteria</taxon>
        <taxon>Bacillati</taxon>
        <taxon>Bacillota</taxon>
        <taxon>Bacilli</taxon>
        <taxon>Bacillales</taxon>
        <taxon>Paenibacillaceae</taxon>
        <taxon>Paenibacillus</taxon>
    </lineage>
</organism>
<dbReference type="EMBL" id="JANIPJ010000008">
    <property type="protein sequence ID" value="MCR2804863.1"/>
    <property type="molecule type" value="Genomic_DNA"/>
</dbReference>
<protein>
    <submittedName>
        <fullName evidence="4">Extracellular solute-binding protein</fullName>
    </submittedName>
</protein>
<evidence type="ECO:0000256" key="2">
    <source>
        <dbReference type="SAM" id="MobiDB-lite"/>
    </source>
</evidence>
<dbReference type="PANTHER" id="PTHR43649">
    <property type="entry name" value="ARABINOSE-BINDING PROTEIN-RELATED"/>
    <property type="match status" value="1"/>
</dbReference>
<sequence length="561" mass="62117">MKQKQKQKALTAASLLLAAALTLGACSNSNNGGTNVQPSGEPADNGGQAAAVTGPLGKYDPPIEVTTVRSVNQGFKYDEGKSIDDNIWTDIFKEQYGINVKNLWVVDESQYRQKLNISIASGDIPDFMIVNKEELLRLSEEGQLEDLTQLLEQYGSDYLKELLHQDNGTAMNAATYEGRLLGIPQMQVNGGVSTAEMIYVRADWLKNLNLTEPKTIDDVIKIAEAFAKDDPDQDGKDNTYGLGLNKDLFLAHGTVKGFFNGFQAYPDIWLKDGSGKLVYGSIQPEMRTALEKLSRLYKDGVIDREFTVKDWNKIAEDVAADRLGLAYGNVSDGGFIHKTNKDNNPDAEWKVYPIVSVDGSAVNPQLSDTANNFFVVKKGAKHPEAMIQLANIYLEHYYLTSYAPDPNPFISNANGVFPGKYHPVLIDPLNVNLDAFRQVQDALAKKDGSQLGFPANVHYDRLTKYADGDQTMWFSTIVFGGEGSYSVVDYYDKNKLGLYNAFQGAATPTMSEKMASLKKFQDETFTKIIMGEAPISEFDKFVEEWKKLGGDQITAEVNERI</sequence>
<feature type="chain" id="PRO_5040892216" evidence="3">
    <location>
        <begin position="26"/>
        <end position="561"/>
    </location>
</feature>
<dbReference type="AlphaFoldDB" id="A0A9X2SAQ6"/>
<dbReference type="Gene3D" id="3.40.190.10">
    <property type="entry name" value="Periplasmic binding protein-like II"/>
    <property type="match status" value="3"/>
</dbReference>
<proteinExistence type="predicted"/>
<gene>
    <name evidence="4" type="ORF">NQZ67_13340</name>
</gene>
<evidence type="ECO:0000313" key="5">
    <source>
        <dbReference type="Proteomes" id="UP001141950"/>
    </source>
</evidence>
<dbReference type="RefSeq" id="WP_257446310.1">
    <property type="nucleotide sequence ID" value="NZ_JANIPJ010000008.1"/>
</dbReference>
<reference evidence="4" key="1">
    <citation type="submission" date="2022-08" db="EMBL/GenBank/DDBJ databases">
        <title>The genomic sequence of strain Paenibacillus sp. SCIV0701.</title>
        <authorList>
            <person name="Zhao H."/>
        </authorList>
    </citation>
    <scope>NUCLEOTIDE SEQUENCE</scope>
    <source>
        <strain evidence="4">SCIV0701</strain>
    </source>
</reference>
<accession>A0A9X2SAQ6</accession>
<dbReference type="PROSITE" id="PS51257">
    <property type="entry name" value="PROKAR_LIPOPROTEIN"/>
    <property type="match status" value="1"/>
</dbReference>